<evidence type="ECO:0000313" key="1">
    <source>
        <dbReference type="EMBL" id="KAJ9536209.1"/>
    </source>
</evidence>
<dbReference type="AlphaFoldDB" id="A0AA38W3F6"/>
<name>A0AA38W3F6_9ASTR</name>
<comment type="caution">
    <text evidence="1">The sequence shown here is derived from an EMBL/GenBank/DDBJ whole genome shotgun (WGS) entry which is preliminary data.</text>
</comment>
<protein>
    <submittedName>
        <fullName evidence="1">Uncharacterized protein</fullName>
    </submittedName>
</protein>
<evidence type="ECO:0000313" key="2">
    <source>
        <dbReference type="Proteomes" id="UP001172457"/>
    </source>
</evidence>
<dbReference type="EMBL" id="JARYMX010000045">
    <property type="protein sequence ID" value="KAJ9536209.1"/>
    <property type="molecule type" value="Genomic_DNA"/>
</dbReference>
<gene>
    <name evidence="1" type="ORF">OSB04_un000618</name>
</gene>
<organism evidence="1 2">
    <name type="scientific">Centaurea solstitialis</name>
    <name type="common">yellow star-thistle</name>
    <dbReference type="NCBI Taxonomy" id="347529"/>
    <lineage>
        <taxon>Eukaryota</taxon>
        <taxon>Viridiplantae</taxon>
        <taxon>Streptophyta</taxon>
        <taxon>Embryophyta</taxon>
        <taxon>Tracheophyta</taxon>
        <taxon>Spermatophyta</taxon>
        <taxon>Magnoliopsida</taxon>
        <taxon>eudicotyledons</taxon>
        <taxon>Gunneridae</taxon>
        <taxon>Pentapetalae</taxon>
        <taxon>asterids</taxon>
        <taxon>campanulids</taxon>
        <taxon>Asterales</taxon>
        <taxon>Asteraceae</taxon>
        <taxon>Carduoideae</taxon>
        <taxon>Cardueae</taxon>
        <taxon>Centaureinae</taxon>
        <taxon>Centaurea</taxon>
    </lineage>
</organism>
<proteinExistence type="predicted"/>
<sequence length="187" mass="21215">MAKIEMEIGSTGHSERINFDNMDSQFDVSFCCTSSIAMTFQVAYEQLGLLYAKFFRRFVLLGVYSKKKYPFLSMQISKARMQEMKEVNGDAGLHVCKVCFESPTAAMLLPCRHFSKNGSYRDRCVNPFPLHVPSVQSARPRLQINLLLSLIDIKKTCEVSLEPPVPVPVPLVQTLREDHNTAFEQMA</sequence>
<reference evidence="1" key="1">
    <citation type="submission" date="2023-03" db="EMBL/GenBank/DDBJ databases">
        <title>Chromosome-scale reference genome and RAD-based genetic map of yellow starthistle (Centaurea solstitialis) reveal putative structural variation and QTLs associated with invader traits.</title>
        <authorList>
            <person name="Reatini B."/>
            <person name="Cang F.A."/>
            <person name="Jiang Q."/>
            <person name="Mckibben M.T.W."/>
            <person name="Barker M.S."/>
            <person name="Rieseberg L.H."/>
            <person name="Dlugosch K.M."/>
        </authorList>
    </citation>
    <scope>NUCLEOTIDE SEQUENCE</scope>
    <source>
        <strain evidence="1">CAN-66</strain>
        <tissue evidence="1">Leaf</tissue>
    </source>
</reference>
<dbReference type="Proteomes" id="UP001172457">
    <property type="component" value="Unassembled WGS sequence"/>
</dbReference>
<keyword evidence="2" id="KW-1185">Reference proteome</keyword>
<accession>A0AA38W3F6</accession>